<dbReference type="AlphaFoldDB" id="A0A7S3AFC8"/>
<accession>A0A7S3AFC8</accession>
<protein>
    <submittedName>
        <fullName evidence="2">Uncharacterized protein</fullName>
    </submittedName>
</protein>
<evidence type="ECO:0000256" key="1">
    <source>
        <dbReference type="SAM" id="MobiDB-lite"/>
    </source>
</evidence>
<gene>
    <name evidence="2" type="ORF">HERI1096_LOCUS3722</name>
</gene>
<feature type="region of interest" description="Disordered" evidence="1">
    <location>
        <begin position="34"/>
        <end position="96"/>
    </location>
</feature>
<feature type="compositionally biased region" description="Gly residues" evidence="1">
    <location>
        <begin position="72"/>
        <end position="84"/>
    </location>
</feature>
<evidence type="ECO:0000313" key="2">
    <source>
        <dbReference type="EMBL" id="CAE0103064.1"/>
    </source>
</evidence>
<feature type="region of interest" description="Disordered" evidence="1">
    <location>
        <begin position="143"/>
        <end position="195"/>
    </location>
</feature>
<proteinExistence type="predicted"/>
<feature type="compositionally biased region" description="Polar residues" evidence="1">
    <location>
        <begin position="176"/>
        <end position="185"/>
    </location>
</feature>
<dbReference type="EMBL" id="HBHX01006765">
    <property type="protein sequence ID" value="CAE0103064.1"/>
    <property type="molecule type" value="Transcribed_RNA"/>
</dbReference>
<reference evidence="2" key="1">
    <citation type="submission" date="2021-01" db="EMBL/GenBank/DDBJ databases">
        <authorList>
            <person name="Corre E."/>
            <person name="Pelletier E."/>
            <person name="Niang G."/>
            <person name="Scheremetjew M."/>
            <person name="Finn R."/>
            <person name="Kale V."/>
            <person name="Holt S."/>
            <person name="Cochrane G."/>
            <person name="Meng A."/>
            <person name="Brown T."/>
            <person name="Cohen L."/>
        </authorList>
    </citation>
    <scope>NUCLEOTIDE SEQUENCE</scope>
    <source>
        <strain evidence="2">CCMP281</strain>
    </source>
</reference>
<name>A0A7S3AFC8_9EUKA</name>
<sequence length="195" mass="20108">MAPPLQSAYVEQLCDVLQPGGRGWLQLVIAFPSDPAPTEQTGWDASTPEPARKQHDSGAVEGFAAVETLSCSGGGGGGGGGGSTPGQLHSPQHQAERPEVMPLAEAREGFHAVLPHGAKPGVESGKIGTTATVGAARVRRLRPHPQVSDGGGWNPLREGIEGSVGSVGLGHDESIHSTNHTTDPSMTRDRQGQHS</sequence>
<organism evidence="2">
    <name type="scientific">Haptolina ericina</name>
    <dbReference type="NCBI Taxonomy" id="156174"/>
    <lineage>
        <taxon>Eukaryota</taxon>
        <taxon>Haptista</taxon>
        <taxon>Haptophyta</taxon>
        <taxon>Prymnesiophyceae</taxon>
        <taxon>Prymnesiales</taxon>
        <taxon>Prymnesiaceae</taxon>
        <taxon>Haptolina</taxon>
    </lineage>
</organism>
<feature type="compositionally biased region" description="Basic and acidic residues" evidence="1">
    <location>
        <begin position="186"/>
        <end position="195"/>
    </location>
</feature>